<sequence length="190" mass="20631">MKTNTIKTATQPWWLMGLHGGFYAGMGLVLLIHPTTASLLHALLLGGLLLAAGVCTMILGFRRKRHEQVDSWFIISGIRDSIFGVALLVEAGQPLAMIVNILGLWGIVYAFLQAIEAIFYFLGTRSDEKEDYGVEIIHAICVLVAGGFAFSLVMRPDGLQTSLGFVGLFLLVLGGLQGLLTDRLQKASLR</sequence>
<feature type="transmembrane region" description="Helical" evidence="1">
    <location>
        <begin position="95"/>
        <end position="122"/>
    </location>
</feature>
<organism evidence="2 3">
    <name type="scientific">Spirosoma pollinicola</name>
    <dbReference type="NCBI Taxonomy" id="2057025"/>
    <lineage>
        <taxon>Bacteria</taxon>
        <taxon>Pseudomonadati</taxon>
        <taxon>Bacteroidota</taxon>
        <taxon>Cytophagia</taxon>
        <taxon>Cytophagales</taxon>
        <taxon>Cytophagaceae</taxon>
        <taxon>Spirosoma</taxon>
    </lineage>
</organism>
<dbReference type="KEGG" id="spir:CWM47_28350"/>
<dbReference type="InterPro" id="IPR052712">
    <property type="entry name" value="Acid_resist_chaperone_HdeD"/>
</dbReference>
<proteinExistence type="predicted"/>
<dbReference type="InterPro" id="IPR005325">
    <property type="entry name" value="DUF308_memb"/>
</dbReference>
<protein>
    <recommendedName>
        <fullName evidence="4">DUF308 domain-containing protein</fullName>
    </recommendedName>
</protein>
<gene>
    <name evidence="2" type="ORF">CWM47_28350</name>
</gene>
<dbReference type="PANTHER" id="PTHR34989">
    <property type="entry name" value="PROTEIN HDED"/>
    <property type="match status" value="1"/>
</dbReference>
<keyword evidence="3" id="KW-1185">Reference proteome</keyword>
<evidence type="ECO:0000313" key="3">
    <source>
        <dbReference type="Proteomes" id="UP000232883"/>
    </source>
</evidence>
<name>A0A2K8Z695_9BACT</name>
<feature type="transmembrane region" description="Helical" evidence="1">
    <location>
        <begin position="39"/>
        <end position="59"/>
    </location>
</feature>
<evidence type="ECO:0000313" key="2">
    <source>
        <dbReference type="EMBL" id="AUD05416.1"/>
    </source>
</evidence>
<accession>A0A2K8Z695</accession>
<dbReference type="RefSeq" id="WP_018619836.1">
    <property type="nucleotide sequence ID" value="NZ_CP025096.1"/>
</dbReference>
<dbReference type="PANTHER" id="PTHR34989:SF1">
    <property type="entry name" value="PROTEIN HDED"/>
    <property type="match status" value="1"/>
</dbReference>
<feature type="transmembrane region" description="Helical" evidence="1">
    <location>
        <begin position="71"/>
        <end position="89"/>
    </location>
</feature>
<keyword evidence="1" id="KW-0472">Membrane</keyword>
<dbReference type="EMBL" id="CP025096">
    <property type="protein sequence ID" value="AUD05416.1"/>
    <property type="molecule type" value="Genomic_DNA"/>
</dbReference>
<dbReference type="AlphaFoldDB" id="A0A2K8Z695"/>
<evidence type="ECO:0008006" key="4">
    <source>
        <dbReference type="Google" id="ProtNLM"/>
    </source>
</evidence>
<feature type="transmembrane region" description="Helical" evidence="1">
    <location>
        <begin position="134"/>
        <end position="153"/>
    </location>
</feature>
<dbReference type="Proteomes" id="UP000232883">
    <property type="component" value="Chromosome"/>
</dbReference>
<feature type="transmembrane region" description="Helical" evidence="1">
    <location>
        <begin position="12"/>
        <end position="33"/>
    </location>
</feature>
<reference evidence="2 3" key="1">
    <citation type="submission" date="2017-11" db="EMBL/GenBank/DDBJ databases">
        <title>Taxonomic description and genome sequences of Spirosoma HA7 sp. nov., isolated from pollen microhabitat of Corylus avellana.</title>
        <authorList>
            <person name="Ambika Manirajan B."/>
            <person name="Suarez C."/>
            <person name="Ratering S."/>
            <person name="Geissler-Plaum R."/>
            <person name="Cardinale M."/>
            <person name="Sylvia S."/>
        </authorList>
    </citation>
    <scope>NUCLEOTIDE SEQUENCE [LARGE SCALE GENOMIC DNA]</scope>
    <source>
        <strain evidence="2 3">HA7</strain>
    </source>
</reference>
<evidence type="ECO:0000256" key="1">
    <source>
        <dbReference type="SAM" id="Phobius"/>
    </source>
</evidence>
<dbReference type="OrthoDB" id="956656at2"/>
<dbReference type="GO" id="GO:0005886">
    <property type="term" value="C:plasma membrane"/>
    <property type="evidence" value="ECO:0007669"/>
    <property type="project" value="TreeGrafter"/>
</dbReference>
<feature type="transmembrane region" description="Helical" evidence="1">
    <location>
        <begin position="159"/>
        <end position="180"/>
    </location>
</feature>
<keyword evidence="1" id="KW-0812">Transmembrane</keyword>
<keyword evidence="1" id="KW-1133">Transmembrane helix</keyword>
<dbReference type="Pfam" id="PF03729">
    <property type="entry name" value="DUF308"/>
    <property type="match status" value="1"/>
</dbReference>